<organism evidence="1 2">
    <name type="scientific">Bifidobacterium saguini DSM 23967</name>
    <dbReference type="NCBI Taxonomy" id="1437607"/>
    <lineage>
        <taxon>Bacteria</taxon>
        <taxon>Bacillati</taxon>
        <taxon>Actinomycetota</taxon>
        <taxon>Actinomycetes</taxon>
        <taxon>Bifidobacteriales</taxon>
        <taxon>Bifidobacteriaceae</taxon>
        <taxon>Bifidobacterium</taxon>
    </lineage>
</organism>
<accession>A0A087DA40</accession>
<dbReference type="AlphaFoldDB" id="A0A087DA40"/>
<evidence type="ECO:0000313" key="1">
    <source>
        <dbReference type="EMBL" id="KFI92390.1"/>
    </source>
</evidence>
<reference evidence="1 2" key="1">
    <citation type="submission" date="2014-03" db="EMBL/GenBank/DDBJ databases">
        <title>Genomics of Bifidobacteria.</title>
        <authorList>
            <person name="Ventura M."/>
            <person name="Milani C."/>
            <person name="Lugli G.A."/>
        </authorList>
    </citation>
    <scope>NUCLEOTIDE SEQUENCE [LARGE SCALE GENOMIC DNA]</scope>
    <source>
        <strain evidence="1 2">DSM 23967</strain>
    </source>
</reference>
<gene>
    <name evidence="1" type="ORF">BISA_0790</name>
</gene>
<protein>
    <submittedName>
        <fullName evidence="1">Uncharacterized protein</fullName>
    </submittedName>
</protein>
<evidence type="ECO:0000313" key="2">
    <source>
        <dbReference type="Proteomes" id="UP000029066"/>
    </source>
</evidence>
<name>A0A087DA40_9BIFI</name>
<sequence>MFHVFVGARTLCCFMVVTDNSMRFDHRRYNTGLLICTLATALVGINSSALCAPSCSHAAFDTGMRRPSAQQTDSGIGSVSGQKDHALDASSTFQGHSINRLVSTVLFRLSLSPDESNEPECQHGTAETEWPTPLFKEWALYICYQSTSFSPMTQATSPMMSRIRISEMASSPLSMP</sequence>
<comment type="caution">
    <text evidence="1">The sequence shown here is derived from an EMBL/GenBank/DDBJ whole genome shotgun (WGS) entry which is preliminary data.</text>
</comment>
<dbReference type="EMBL" id="JGZN01000008">
    <property type="protein sequence ID" value="KFI92390.1"/>
    <property type="molecule type" value="Genomic_DNA"/>
</dbReference>
<proteinExistence type="predicted"/>
<dbReference type="Proteomes" id="UP000029066">
    <property type="component" value="Unassembled WGS sequence"/>
</dbReference>